<dbReference type="GO" id="GO:0043093">
    <property type="term" value="P:FtsZ-dependent cytokinesis"/>
    <property type="evidence" value="ECO:0007669"/>
    <property type="project" value="UniProtKB-UniRule"/>
</dbReference>
<keyword evidence="9 16" id="KW-0133">Cell shape</keyword>
<dbReference type="UniPathway" id="UPA00219"/>
<comment type="subcellular location">
    <subcellularLocation>
        <location evidence="1">Membrane</location>
    </subcellularLocation>
</comment>
<keyword evidence="15 16" id="KW-0961">Cell wall biogenesis/degradation</keyword>
<name>A0A520S4W2_9GAMM</name>
<dbReference type="InterPro" id="IPR037532">
    <property type="entry name" value="FtsI_transpept"/>
</dbReference>
<keyword evidence="14 16" id="KW-0131">Cell cycle</keyword>
<evidence type="ECO:0000256" key="5">
    <source>
        <dbReference type="ARBA" id="ARBA00022645"/>
    </source>
</evidence>
<dbReference type="GO" id="GO:0000917">
    <property type="term" value="P:division septum assembly"/>
    <property type="evidence" value="ECO:0007669"/>
    <property type="project" value="UniProtKB-KW"/>
</dbReference>
<dbReference type="Gene3D" id="3.30.450.330">
    <property type="match status" value="1"/>
</dbReference>
<evidence type="ECO:0000256" key="3">
    <source>
        <dbReference type="ARBA" id="ARBA00022519"/>
    </source>
</evidence>
<dbReference type="GO" id="GO:0009002">
    <property type="term" value="F:serine-type D-Ala-D-Ala carboxypeptidase activity"/>
    <property type="evidence" value="ECO:0007669"/>
    <property type="project" value="UniProtKB-UniRule"/>
</dbReference>
<keyword evidence="11 16" id="KW-1133">Transmembrane helix</keyword>
<comment type="pathway">
    <text evidence="16">Cell wall biogenesis; peptidoglycan biosynthesis.</text>
</comment>
<feature type="active site" description="Acyl-ester intermediate" evidence="16">
    <location>
        <position position="284"/>
    </location>
</feature>
<evidence type="ECO:0000256" key="9">
    <source>
        <dbReference type="ARBA" id="ARBA00022960"/>
    </source>
</evidence>
<accession>A0A520S4W2</accession>
<dbReference type="GO" id="GO:0005886">
    <property type="term" value="C:plasma membrane"/>
    <property type="evidence" value="ECO:0007669"/>
    <property type="project" value="UniProtKB-UniRule"/>
</dbReference>
<evidence type="ECO:0000313" key="20">
    <source>
        <dbReference type="Proteomes" id="UP000316199"/>
    </source>
</evidence>
<dbReference type="PANTHER" id="PTHR30627">
    <property type="entry name" value="PEPTIDOGLYCAN D,D-TRANSPEPTIDASE"/>
    <property type="match status" value="1"/>
</dbReference>
<dbReference type="Gene3D" id="3.40.710.10">
    <property type="entry name" value="DD-peptidase/beta-lactamase superfamily"/>
    <property type="match status" value="1"/>
</dbReference>
<feature type="domain" description="Penicillin-binding protein transpeptidase" evidence="17">
    <location>
        <begin position="237"/>
        <end position="530"/>
    </location>
</feature>
<comment type="caution">
    <text evidence="19">The sequence shown here is derived from an EMBL/GenBank/DDBJ whole genome shotgun (WGS) entry which is preliminary data.</text>
</comment>
<dbReference type="InterPro" id="IPR012338">
    <property type="entry name" value="Beta-lactam/transpept-like"/>
</dbReference>
<keyword evidence="10 16" id="KW-0573">Peptidoglycan synthesis</keyword>
<evidence type="ECO:0000256" key="13">
    <source>
        <dbReference type="ARBA" id="ARBA00023210"/>
    </source>
</evidence>
<dbReference type="SUPFAM" id="SSF56519">
    <property type="entry name" value="Penicillin binding protein dimerisation domain"/>
    <property type="match status" value="1"/>
</dbReference>
<evidence type="ECO:0000256" key="7">
    <source>
        <dbReference type="ARBA" id="ARBA00022692"/>
    </source>
</evidence>
<keyword evidence="13 16" id="KW-0717">Septation</keyword>
<gene>
    <name evidence="16" type="primary">ftsI</name>
    <name evidence="19" type="ORF">EVA68_01285</name>
</gene>
<protein>
    <recommendedName>
        <fullName evidence="16">Peptidoglycan D,D-transpeptidase FtsI</fullName>
        <ecNumber evidence="16">3.4.16.4</ecNumber>
    </recommendedName>
    <alternativeName>
        <fullName evidence="16">Penicillin-binding protein 3</fullName>
        <shortName evidence="16">PBP-3</shortName>
    </alternativeName>
</protein>
<evidence type="ECO:0000256" key="15">
    <source>
        <dbReference type="ARBA" id="ARBA00023316"/>
    </source>
</evidence>
<dbReference type="EC" id="3.4.16.4" evidence="16"/>
<keyword evidence="12 16" id="KW-0472">Membrane</keyword>
<dbReference type="GO" id="GO:0071555">
    <property type="term" value="P:cell wall organization"/>
    <property type="evidence" value="ECO:0007669"/>
    <property type="project" value="UniProtKB-KW"/>
</dbReference>
<evidence type="ECO:0000256" key="2">
    <source>
        <dbReference type="ARBA" id="ARBA00022475"/>
    </source>
</evidence>
<keyword evidence="6 16" id="KW-0645">Protease</keyword>
<evidence type="ECO:0000256" key="14">
    <source>
        <dbReference type="ARBA" id="ARBA00023306"/>
    </source>
</evidence>
<dbReference type="SUPFAM" id="SSF56601">
    <property type="entry name" value="beta-lactamase/transpeptidase-like"/>
    <property type="match status" value="1"/>
</dbReference>
<feature type="domain" description="Penicillin-binding protein dimerisation" evidence="18">
    <location>
        <begin position="48"/>
        <end position="196"/>
    </location>
</feature>
<keyword evidence="5 16" id="KW-0121">Carboxypeptidase</keyword>
<dbReference type="InterPro" id="IPR005311">
    <property type="entry name" value="PBP_dimer"/>
</dbReference>
<dbReference type="GO" id="GO:0006508">
    <property type="term" value="P:proteolysis"/>
    <property type="evidence" value="ECO:0007669"/>
    <property type="project" value="UniProtKB-KW"/>
</dbReference>
<evidence type="ECO:0000256" key="1">
    <source>
        <dbReference type="ARBA" id="ARBA00004370"/>
    </source>
</evidence>
<evidence type="ECO:0000256" key="16">
    <source>
        <dbReference type="HAMAP-Rule" id="MF_02080"/>
    </source>
</evidence>
<dbReference type="InterPro" id="IPR050515">
    <property type="entry name" value="Beta-lactam/transpept"/>
</dbReference>
<dbReference type="Gene3D" id="1.10.150.770">
    <property type="match status" value="1"/>
</dbReference>
<dbReference type="AlphaFoldDB" id="A0A520S4W2"/>
<organism evidence="19 20">
    <name type="scientific">OM182 bacterium</name>
    <dbReference type="NCBI Taxonomy" id="2510334"/>
    <lineage>
        <taxon>Bacteria</taxon>
        <taxon>Pseudomonadati</taxon>
        <taxon>Pseudomonadota</taxon>
        <taxon>Gammaproteobacteria</taxon>
        <taxon>OMG group</taxon>
        <taxon>OM182 clade</taxon>
    </lineage>
</organism>
<evidence type="ECO:0000313" key="19">
    <source>
        <dbReference type="EMBL" id="RZO77513.1"/>
    </source>
</evidence>
<evidence type="ECO:0000256" key="8">
    <source>
        <dbReference type="ARBA" id="ARBA00022801"/>
    </source>
</evidence>
<evidence type="ECO:0000259" key="18">
    <source>
        <dbReference type="Pfam" id="PF03717"/>
    </source>
</evidence>
<dbReference type="InterPro" id="IPR001460">
    <property type="entry name" value="PCN-bd_Tpept"/>
</dbReference>
<dbReference type="EMBL" id="SHAG01000002">
    <property type="protein sequence ID" value="RZO77513.1"/>
    <property type="molecule type" value="Genomic_DNA"/>
</dbReference>
<evidence type="ECO:0000256" key="11">
    <source>
        <dbReference type="ARBA" id="ARBA00022989"/>
    </source>
</evidence>
<evidence type="ECO:0000259" key="17">
    <source>
        <dbReference type="Pfam" id="PF00905"/>
    </source>
</evidence>
<evidence type="ECO:0000256" key="6">
    <source>
        <dbReference type="ARBA" id="ARBA00022670"/>
    </source>
</evidence>
<keyword evidence="4 16" id="KW-0132">Cell division</keyword>
<comment type="similarity">
    <text evidence="16">Belongs to the transpeptidase family. FtsI subfamily.</text>
</comment>
<dbReference type="Gene3D" id="3.90.1310.10">
    <property type="entry name" value="Penicillin-binding protein 2a (Domain 2)"/>
    <property type="match status" value="1"/>
</dbReference>
<dbReference type="GO" id="GO:0008658">
    <property type="term" value="F:penicillin binding"/>
    <property type="evidence" value="ECO:0007669"/>
    <property type="project" value="InterPro"/>
</dbReference>
<comment type="function">
    <text evidence="16">Catalyzes cross-linking of the peptidoglycan cell wall at the division septum.</text>
</comment>
<sequence>MGIRVWLVVFAVFIAAVGLEARLGYLYLIEKDFLQDQGDARTIRMERINAHRGMIRDKRGKPMAVSSPVISLVANPKKIIADQGQLLRLSEHLGIPFDEFRKKIDRAQNRDFVYLRRHMPPPDAQKAISLGVQGVFGEKEYHRYYPAGEVSAHVVGITDIDDRGQEGLELAFDQWLAGSSGKKKVLKNLHGEIIRDLMPVEEAIPGRNLDLSIDLRLQFLAYRELKSAIAHYSAASGSIVILDVRTGQILSMVNQPSYNPNNRFILDHATLRNRAVTDQFEPGSTVKPFTVAAALQAGYLVDSEIDTNPGFVRVGDFTVRDPSNRGIINLSQIVALSSQVGISKLALTLNEHSVRELFQNIGFGQDTGFGFPGERTGTLPDHRRWTDIERATFAYGYGLTVTPLQLATAYLTIGSGGIKRDATLLKNPRVSEKRVLDPVIANEIKLMLKSVVDSGTGSKAAIAAYDVAGKTGTVRKIGRAGYEDTAHLAFFAGMTPVDNPLLVGVVLINEPSTKEYGGGAIAAPVFSRVMSSALRVLNIPPKQSLVVAR</sequence>
<dbReference type="InterPro" id="IPR036138">
    <property type="entry name" value="PBP_dimer_sf"/>
</dbReference>
<dbReference type="PANTHER" id="PTHR30627:SF1">
    <property type="entry name" value="PEPTIDOGLYCAN D,D-TRANSPEPTIDASE FTSI"/>
    <property type="match status" value="1"/>
</dbReference>
<keyword evidence="3 16" id="KW-0997">Cell inner membrane</keyword>
<reference evidence="19 20" key="1">
    <citation type="submission" date="2019-02" db="EMBL/GenBank/DDBJ databases">
        <title>Prokaryotic population dynamics and viral predation in marine succession experiment using metagenomics: the confinement effect.</title>
        <authorList>
            <person name="Haro-Moreno J.M."/>
            <person name="Rodriguez-Valera F."/>
            <person name="Lopez-Perez M."/>
        </authorList>
    </citation>
    <scope>NUCLEOTIDE SEQUENCE [LARGE SCALE GENOMIC DNA]</scope>
    <source>
        <strain evidence="19">MED-G157</strain>
    </source>
</reference>
<dbReference type="GO" id="GO:0008360">
    <property type="term" value="P:regulation of cell shape"/>
    <property type="evidence" value="ECO:0007669"/>
    <property type="project" value="UniProtKB-KW"/>
</dbReference>
<evidence type="ECO:0000256" key="10">
    <source>
        <dbReference type="ARBA" id="ARBA00022984"/>
    </source>
</evidence>
<proteinExistence type="inferred from homology"/>
<keyword evidence="8 16" id="KW-0378">Hydrolase</keyword>
<comment type="catalytic activity">
    <reaction evidence="16">
        <text>Preferential cleavage: (Ac)2-L-Lys-D-Ala-|-D-Ala. Also transpeptidation of peptidyl-alanyl moieties that are N-acyl substituents of D-alanine.</text>
        <dbReference type="EC" id="3.4.16.4"/>
    </reaction>
</comment>
<dbReference type="Pfam" id="PF03717">
    <property type="entry name" value="PBP_dimer"/>
    <property type="match status" value="1"/>
</dbReference>
<evidence type="ECO:0000256" key="4">
    <source>
        <dbReference type="ARBA" id="ARBA00022618"/>
    </source>
</evidence>
<keyword evidence="2 16" id="KW-1003">Cell membrane</keyword>
<dbReference type="GO" id="GO:0009252">
    <property type="term" value="P:peptidoglycan biosynthetic process"/>
    <property type="evidence" value="ECO:0007669"/>
    <property type="project" value="UniProtKB-UniRule"/>
</dbReference>
<dbReference type="Pfam" id="PF00905">
    <property type="entry name" value="Transpeptidase"/>
    <property type="match status" value="1"/>
</dbReference>
<dbReference type="GO" id="GO:0008955">
    <property type="term" value="F:peptidoglycan glycosyltransferase activity"/>
    <property type="evidence" value="ECO:0007669"/>
    <property type="project" value="InterPro"/>
</dbReference>
<dbReference type="HAMAP" id="MF_02080">
    <property type="entry name" value="FtsI_transpept"/>
    <property type="match status" value="1"/>
</dbReference>
<dbReference type="Proteomes" id="UP000316199">
    <property type="component" value="Unassembled WGS sequence"/>
</dbReference>
<keyword evidence="7 16" id="KW-0812">Transmembrane</keyword>
<evidence type="ECO:0000256" key="12">
    <source>
        <dbReference type="ARBA" id="ARBA00023136"/>
    </source>
</evidence>